<dbReference type="OrthoDB" id="1489021at2"/>
<dbReference type="Pfam" id="PF13231">
    <property type="entry name" value="PMT_2"/>
    <property type="match status" value="1"/>
</dbReference>
<keyword evidence="8" id="KW-1185">Reference proteome</keyword>
<keyword evidence="5" id="KW-0472">Membrane</keyword>
<feature type="transmembrane region" description="Helical" evidence="5">
    <location>
        <begin position="336"/>
        <end position="361"/>
    </location>
</feature>
<feature type="repeat" description="TPR" evidence="3">
    <location>
        <begin position="625"/>
        <end position="658"/>
    </location>
</feature>
<dbReference type="Gene3D" id="1.25.40.10">
    <property type="entry name" value="Tetratricopeptide repeat domain"/>
    <property type="match status" value="2"/>
</dbReference>
<gene>
    <name evidence="7" type="ORF">CRP01_37795</name>
</gene>
<dbReference type="PANTHER" id="PTHR44227:SF3">
    <property type="entry name" value="PROTEIN O-MANNOSYL-TRANSFERASE TMTC4"/>
    <property type="match status" value="1"/>
</dbReference>
<keyword evidence="5" id="KW-0812">Transmembrane</keyword>
<dbReference type="SMART" id="SM00028">
    <property type="entry name" value="TPR"/>
    <property type="match status" value="5"/>
</dbReference>
<feature type="region of interest" description="Disordered" evidence="4">
    <location>
        <begin position="1"/>
        <end position="20"/>
    </location>
</feature>
<dbReference type="PANTHER" id="PTHR44227">
    <property type="match status" value="1"/>
</dbReference>
<organism evidence="7 8">
    <name type="scientific">Flavilitoribacter nigricans (strain ATCC 23147 / DSM 23189 / NBRC 102662 / NCIMB 1420 / SS-2)</name>
    <name type="common">Lewinella nigricans</name>
    <dbReference type="NCBI Taxonomy" id="1122177"/>
    <lineage>
        <taxon>Bacteria</taxon>
        <taxon>Pseudomonadati</taxon>
        <taxon>Bacteroidota</taxon>
        <taxon>Saprospiria</taxon>
        <taxon>Saprospirales</taxon>
        <taxon>Lewinellaceae</taxon>
        <taxon>Flavilitoribacter</taxon>
    </lineage>
</organism>
<keyword evidence="5" id="KW-1133">Transmembrane helix</keyword>
<evidence type="ECO:0000256" key="1">
    <source>
        <dbReference type="ARBA" id="ARBA00022737"/>
    </source>
</evidence>
<keyword evidence="1" id="KW-0677">Repeat</keyword>
<dbReference type="PROSITE" id="PS50005">
    <property type="entry name" value="TPR"/>
    <property type="match status" value="3"/>
</dbReference>
<feature type="transmembrane region" description="Helical" evidence="5">
    <location>
        <begin position="373"/>
        <end position="394"/>
    </location>
</feature>
<feature type="transmembrane region" description="Helical" evidence="5">
    <location>
        <begin position="291"/>
        <end position="316"/>
    </location>
</feature>
<name>A0A2D0MYW6_FLAN2</name>
<dbReference type="Proteomes" id="UP000223913">
    <property type="component" value="Unassembled WGS sequence"/>
</dbReference>
<evidence type="ECO:0000313" key="8">
    <source>
        <dbReference type="Proteomes" id="UP000223913"/>
    </source>
</evidence>
<proteinExistence type="predicted"/>
<keyword evidence="2 3" id="KW-0802">TPR repeat</keyword>
<dbReference type="RefSeq" id="WP_099155289.1">
    <property type="nucleotide sequence ID" value="NZ_PDUD01000057.1"/>
</dbReference>
<dbReference type="InterPro" id="IPR019734">
    <property type="entry name" value="TPR_rpt"/>
</dbReference>
<feature type="transmembrane region" description="Helical" evidence="5">
    <location>
        <begin position="132"/>
        <end position="150"/>
    </location>
</feature>
<accession>A0A2D0MYW6</accession>
<feature type="transmembrane region" description="Helical" evidence="5">
    <location>
        <begin position="400"/>
        <end position="420"/>
    </location>
</feature>
<evidence type="ECO:0000259" key="6">
    <source>
        <dbReference type="Pfam" id="PF13231"/>
    </source>
</evidence>
<dbReference type="Pfam" id="PF13424">
    <property type="entry name" value="TPR_12"/>
    <property type="match status" value="1"/>
</dbReference>
<dbReference type="InterPro" id="IPR011990">
    <property type="entry name" value="TPR-like_helical_dom_sf"/>
</dbReference>
<evidence type="ECO:0000256" key="2">
    <source>
        <dbReference type="ARBA" id="ARBA00022803"/>
    </source>
</evidence>
<dbReference type="SUPFAM" id="SSF48452">
    <property type="entry name" value="TPR-like"/>
    <property type="match status" value="1"/>
</dbReference>
<feature type="transmembrane region" description="Helical" evidence="5">
    <location>
        <begin position="159"/>
        <end position="177"/>
    </location>
</feature>
<sequence length="666" mass="74526">MSRKKISKGKKTGARPQVSVTSGTESFPAWLTNQRLHLIAIFSLAFLLYANTLSHDYALDDAIVITENMYTSEGISGFPGILSKDTFFGFFKEEGKAQLVAGGRYRPFTLLLFAIEVQLFGTQPWVGHLMNILYFGLTGIVLYLLLLRLFRLRFSAGKAYFVALAATLLFVAHPIHTEVVANIKGRDEIISLLGSLSALYFCLRAYLEKKPRWNLLAGVLFFAALLSKENAITFLAVVPLTFYFFTKAKTGNILKQLAPLAVAAVVFLVIRFSILGFSLGEAPRELMNNPFLKIVGTQWVPFSFGEKMATILYTLGKYLQLLVFPHPLTHDYYPKHIYLMSWGDWQVLLSLIAYIGLIVYAVRGFRRRDPVSYSILFFLLTISIVSNILFPVGTNMSERLIFMPSVGFCLAIAILAWRLQKQLGEKLVPVFASISLIALLFGIKTVVRNQAWEDNFTLFSTDIYHSPNSAKLRNAMGGELLTQSLKPGNESTQQAMWQEAVGHLQEAIRLHPTYKGAYVLLGNAYNYLKQFDQSIAAYQQALQISPGDQLAEDNLAITYRDAGKYAGETRGNLQLATQYLQQALQMRPNEAETLRLLGVAAGMGGQHQQSIDYFSRVTELTPNSATAWFDLGVAYIQSGQPQVGQIYIDRAKEIDPNIEAQRRQGQ</sequence>
<evidence type="ECO:0000256" key="4">
    <source>
        <dbReference type="SAM" id="MobiDB-lite"/>
    </source>
</evidence>
<feature type="transmembrane region" description="Helical" evidence="5">
    <location>
        <begin position="427"/>
        <end position="447"/>
    </location>
</feature>
<feature type="domain" description="Glycosyltransferase RgtA/B/C/D-like" evidence="6">
    <location>
        <begin position="107"/>
        <end position="270"/>
    </location>
</feature>
<dbReference type="Pfam" id="PF13432">
    <property type="entry name" value="TPR_16"/>
    <property type="match status" value="1"/>
</dbReference>
<dbReference type="InterPro" id="IPR038731">
    <property type="entry name" value="RgtA/B/C-like"/>
</dbReference>
<comment type="caution">
    <text evidence="7">The sequence shown here is derived from an EMBL/GenBank/DDBJ whole genome shotgun (WGS) entry which is preliminary data.</text>
</comment>
<feature type="transmembrane region" description="Helical" evidence="5">
    <location>
        <begin position="257"/>
        <end position="279"/>
    </location>
</feature>
<dbReference type="InterPro" id="IPR052346">
    <property type="entry name" value="O-mannosyl-transferase_TMTC"/>
</dbReference>
<feature type="repeat" description="TPR" evidence="3">
    <location>
        <begin position="591"/>
        <end position="624"/>
    </location>
</feature>
<dbReference type="EMBL" id="PDUD01000057">
    <property type="protein sequence ID" value="PHN01316.1"/>
    <property type="molecule type" value="Genomic_DNA"/>
</dbReference>
<feature type="transmembrane region" description="Helical" evidence="5">
    <location>
        <begin position="219"/>
        <end position="245"/>
    </location>
</feature>
<evidence type="ECO:0000313" key="7">
    <source>
        <dbReference type="EMBL" id="PHN01316.1"/>
    </source>
</evidence>
<feature type="repeat" description="TPR" evidence="3">
    <location>
        <begin position="515"/>
        <end position="548"/>
    </location>
</feature>
<protein>
    <recommendedName>
        <fullName evidence="6">Glycosyltransferase RgtA/B/C/D-like domain-containing protein</fullName>
    </recommendedName>
</protein>
<feature type="transmembrane region" description="Helical" evidence="5">
    <location>
        <begin position="189"/>
        <end position="207"/>
    </location>
</feature>
<reference evidence="7 8" key="1">
    <citation type="submission" date="2017-10" db="EMBL/GenBank/DDBJ databases">
        <title>The draft genome sequence of Lewinella nigricans NBRC 102662.</title>
        <authorList>
            <person name="Wang K."/>
        </authorList>
    </citation>
    <scope>NUCLEOTIDE SEQUENCE [LARGE SCALE GENOMIC DNA]</scope>
    <source>
        <strain evidence="7 8">NBRC 102662</strain>
    </source>
</reference>
<evidence type="ECO:0000256" key="3">
    <source>
        <dbReference type="PROSITE-ProRule" id="PRU00339"/>
    </source>
</evidence>
<feature type="compositionally biased region" description="Basic residues" evidence="4">
    <location>
        <begin position="1"/>
        <end position="13"/>
    </location>
</feature>
<dbReference type="AlphaFoldDB" id="A0A2D0MYW6"/>
<evidence type="ECO:0000256" key="5">
    <source>
        <dbReference type="SAM" id="Phobius"/>
    </source>
</evidence>